<feature type="transmembrane region" description="Helical" evidence="1">
    <location>
        <begin position="56"/>
        <end position="76"/>
    </location>
</feature>
<dbReference type="AlphaFoldDB" id="A0A078MP60"/>
<dbReference type="EMBL" id="LN483071">
    <property type="protein sequence ID" value="CEA09038.1"/>
    <property type="molecule type" value="Genomic_DNA"/>
</dbReference>
<dbReference type="GO" id="GO:0004175">
    <property type="term" value="F:endopeptidase activity"/>
    <property type="evidence" value="ECO:0007669"/>
    <property type="project" value="UniProtKB-ARBA"/>
</dbReference>
<dbReference type="InterPro" id="IPR003675">
    <property type="entry name" value="Rce1/LyrA-like_dom"/>
</dbReference>
<keyword evidence="3" id="KW-0378">Hydrolase</keyword>
<feature type="domain" description="CAAX prenyl protease 2/Lysostaphin resistance protein A-like" evidence="2">
    <location>
        <begin position="138"/>
        <end position="231"/>
    </location>
</feature>
<name>A0A078MP60_9MICC</name>
<feature type="transmembrane region" description="Helical" evidence="1">
    <location>
        <begin position="88"/>
        <end position="116"/>
    </location>
</feature>
<dbReference type="Pfam" id="PF02517">
    <property type="entry name" value="Rce1-like"/>
    <property type="match status" value="1"/>
</dbReference>
<evidence type="ECO:0000259" key="2">
    <source>
        <dbReference type="Pfam" id="PF02517"/>
    </source>
</evidence>
<evidence type="ECO:0000313" key="3">
    <source>
        <dbReference type="EMBL" id="CEA09038.1"/>
    </source>
</evidence>
<protein>
    <submittedName>
        <fullName evidence="3">CAAX amino terminal protease self-immunity</fullName>
    </submittedName>
</protein>
<organism evidence="3">
    <name type="scientific">Arthrobacter saudimassiliensis</name>
    <dbReference type="NCBI Taxonomy" id="1461584"/>
    <lineage>
        <taxon>Bacteria</taxon>
        <taxon>Bacillati</taxon>
        <taxon>Actinomycetota</taxon>
        <taxon>Actinomycetes</taxon>
        <taxon>Micrococcales</taxon>
        <taxon>Micrococcaceae</taxon>
        <taxon>Arthrobacter</taxon>
    </lineage>
</organism>
<reference evidence="3" key="1">
    <citation type="submission" date="2014-07" db="EMBL/GenBank/DDBJ databases">
        <authorList>
            <person name="Urmite Genomes Urmite Genomes"/>
        </authorList>
    </citation>
    <scope>NUCLEOTIDE SEQUENCE</scope>
    <source>
        <strain evidence="3">11W110_air</strain>
    </source>
</reference>
<feature type="transmembrane region" description="Helical" evidence="1">
    <location>
        <begin position="136"/>
        <end position="157"/>
    </location>
</feature>
<feature type="transmembrane region" description="Helical" evidence="1">
    <location>
        <begin position="26"/>
        <end position="44"/>
    </location>
</feature>
<dbReference type="PATRIC" id="fig|1461584.3.peg.2376"/>
<evidence type="ECO:0000256" key="1">
    <source>
        <dbReference type="SAM" id="Phobius"/>
    </source>
</evidence>
<sequence length="247" mass="26490">MAEYRVPPRQSAPSASPERRFNRGDTVAAGFYLLFVGVFSFLPIALPEQLAQDPLLAAYAVNVTFYLAAAVLAWLASRRAIATELRLLAARPVLTAAAIPGGVLLMLLVSMVAVVLAGPAEIPVNQQAAQDLVTGLPPLLVIPMVVVLAPFVEEYVYRHLLIGKLSRYVNIWICAGLSVLLFAGIHVVGKQDFTAPVLAPYLAMGAVLVAVYIWAGKNFMLSYGVHAAKNLLAVLLTYAVPAELLQQ</sequence>
<keyword evidence="1" id="KW-1133">Transmembrane helix</keyword>
<feature type="transmembrane region" description="Helical" evidence="1">
    <location>
        <begin position="169"/>
        <end position="189"/>
    </location>
</feature>
<keyword evidence="3" id="KW-0645">Protease</keyword>
<dbReference type="InterPro" id="IPR052710">
    <property type="entry name" value="CAAX_protease"/>
</dbReference>
<proteinExistence type="predicted"/>
<accession>A0A078MP60</accession>
<dbReference type="PANTHER" id="PTHR36435:SF1">
    <property type="entry name" value="CAAX AMINO TERMINAL PROTEASE FAMILY PROTEIN"/>
    <property type="match status" value="1"/>
</dbReference>
<gene>
    <name evidence="3" type="ORF">BN1051_02401</name>
</gene>
<keyword evidence="1" id="KW-0812">Transmembrane</keyword>
<feature type="transmembrane region" description="Helical" evidence="1">
    <location>
        <begin position="195"/>
        <end position="215"/>
    </location>
</feature>
<keyword evidence="1" id="KW-0472">Membrane</keyword>
<dbReference type="GO" id="GO:0080120">
    <property type="term" value="P:CAAX-box protein maturation"/>
    <property type="evidence" value="ECO:0007669"/>
    <property type="project" value="UniProtKB-ARBA"/>
</dbReference>
<dbReference type="GO" id="GO:0006508">
    <property type="term" value="P:proteolysis"/>
    <property type="evidence" value="ECO:0007669"/>
    <property type="project" value="UniProtKB-KW"/>
</dbReference>
<dbReference type="PANTHER" id="PTHR36435">
    <property type="entry name" value="SLR1288 PROTEIN"/>
    <property type="match status" value="1"/>
</dbReference>